<organism evidence="2 3">
    <name type="scientific">Christensenella hongkongensis</name>
    <dbReference type="NCBI Taxonomy" id="270498"/>
    <lineage>
        <taxon>Bacteria</taxon>
        <taxon>Bacillati</taxon>
        <taxon>Bacillota</taxon>
        <taxon>Clostridia</taxon>
        <taxon>Christensenellales</taxon>
        <taxon>Christensenellaceae</taxon>
        <taxon>Christensenella</taxon>
    </lineage>
</organism>
<feature type="transmembrane region" description="Helical" evidence="1">
    <location>
        <begin position="88"/>
        <end position="107"/>
    </location>
</feature>
<keyword evidence="1" id="KW-0812">Transmembrane</keyword>
<reference evidence="2 3" key="1">
    <citation type="submission" date="2015-04" db="EMBL/GenBank/DDBJ databases">
        <title>Draft genome sequence of bacteremic isolate Catabacter hongkongensis type strain HKU16T.</title>
        <authorList>
            <person name="Lau S.K."/>
            <person name="Teng J.L."/>
            <person name="Huang Y."/>
            <person name="Curreem S.O."/>
            <person name="Tsui S.K."/>
            <person name="Woo P.C."/>
        </authorList>
    </citation>
    <scope>NUCLEOTIDE SEQUENCE [LARGE SCALE GENOMIC DNA]</scope>
    <source>
        <strain evidence="2 3">HKU16</strain>
    </source>
</reference>
<evidence type="ECO:0000256" key="1">
    <source>
        <dbReference type="SAM" id="Phobius"/>
    </source>
</evidence>
<proteinExistence type="predicted"/>
<dbReference type="Proteomes" id="UP000034076">
    <property type="component" value="Unassembled WGS sequence"/>
</dbReference>
<dbReference type="InterPro" id="IPR047928">
    <property type="entry name" value="Perm_prefix_1"/>
</dbReference>
<feature type="transmembrane region" description="Helical" evidence="1">
    <location>
        <begin position="166"/>
        <end position="183"/>
    </location>
</feature>
<keyword evidence="3" id="KW-1185">Reference proteome</keyword>
<protein>
    <submittedName>
        <fullName evidence="2">Uncharacterized protein</fullName>
    </submittedName>
</protein>
<sequence>MEEKLRQYVENLFADAPKSRKMLELREEIFTNLKEKYYDLRETGASEEEAYDIVKSSIGDVDELISSANDPVANKAQTEAERRRSARLVAIAIMLYILSPVAIIILGRMNQPIIGLTIMFALIAVATGLLVYNSSLRPKYEKMDDTMVEEFKQWQDESKHKNEKRSAYLGAFWSLIVALYFIISFATMAWYITWIIFLIGAAVEQIIKASTK</sequence>
<gene>
    <name evidence="2" type="ORF">CHK_3110</name>
</gene>
<evidence type="ECO:0000313" key="3">
    <source>
        <dbReference type="Proteomes" id="UP000034076"/>
    </source>
</evidence>
<keyword evidence="1" id="KW-1133">Transmembrane helix</keyword>
<keyword evidence="1" id="KW-0472">Membrane</keyword>
<comment type="caution">
    <text evidence="2">The sequence shown here is derived from an EMBL/GenBank/DDBJ whole genome shotgun (WGS) entry which is preliminary data.</text>
</comment>
<dbReference type="STRING" id="270498.CHK_3110"/>
<name>A0A0M2NGH9_9FIRM</name>
<accession>A0A0M2NGH9</accession>
<dbReference type="NCBIfam" id="NF038403">
    <property type="entry name" value="perm_prefix_1"/>
    <property type="match status" value="1"/>
</dbReference>
<feature type="transmembrane region" description="Helical" evidence="1">
    <location>
        <begin position="113"/>
        <end position="132"/>
    </location>
</feature>
<evidence type="ECO:0000313" key="2">
    <source>
        <dbReference type="EMBL" id="KKI49532.1"/>
    </source>
</evidence>
<dbReference type="AlphaFoldDB" id="A0A0M2NGH9"/>
<dbReference type="EMBL" id="LAYJ01000133">
    <property type="protein sequence ID" value="KKI49532.1"/>
    <property type="molecule type" value="Genomic_DNA"/>
</dbReference>
<dbReference type="OrthoDB" id="362167at2"/>
<dbReference type="RefSeq" id="WP_046444855.1">
    <property type="nucleotide sequence ID" value="NZ_LAYJ01000133.1"/>
</dbReference>